<dbReference type="AlphaFoldDB" id="N9SPJ6"/>
<proteinExistence type="predicted"/>
<reference evidence="1 2" key="1">
    <citation type="submission" date="2013-02" db="EMBL/GenBank/DDBJ databases">
        <title>The Genome Sequence of Acinetobacter sp. CIP 70.18.</title>
        <authorList>
            <consortium name="The Broad Institute Genome Sequencing Platform"/>
            <consortium name="The Broad Institute Genome Sequencing Center for Infectious Disease"/>
            <person name="Cerqueira G."/>
            <person name="Feldgarden M."/>
            <person name="Courvalin P."/>
            <person name="Perichon B."/>
            <person name="Grillot-Courvalin C."/>
            <person name="Clermont D."/>
            <person name="Rocha E."/>
            <person name="Yoon E.-J."/>
            <person name="Nemec A."/>
            <person name="Walker B."/>
            <person name="Young S.K."/>
            <person name="Zeng Q."/>
            <person name="Gargeya S."/>
            <person name="Fitzgerald M."/>
            <person name="Haas B."/>
            <person name="Abouelleil A."/>
            <person name="Alvarado L."/>
            <person name="Arachchi H.M."/>
            <person name="Berlin A.M."/>
            <person name="Chapman S.B."/>
            <person name="Dewar J."/>
            <person name="Goldberg J."/>
            <person name="Griggs A."/>
            <person name="Gujja S."/>
            <person name="Hansen M."/>
            <person name="Howarth C."/>
            <person name="Imamovic A."/>
            <person name="Larimer J."/>
            <person name="McCowan C."/>
            <person name="Murphy C."/>
            <person name="Neiman D."/>
            <person name="Pearson M."/>
            <person name="Priest M."/>
            <person name="Roberts A."/>
            <person name="Saif S."/>
            <person name="Shea T."/>
            <person name="Sisk P."/>
            <person name="Sykes S."/>
            <person name="Wortman J."/>
            <person name="Nusbaum C."/>
            <person name="Birren B."/>
        </authorList>
    </citation>
    <scope>NUCLEOTIDE SEQUENCE [LARGE SCALE GENOMIC DNA]</scope>
    <source>
        <strain evidence="1 2">CIP 70.18</strain>
    </source>
</reference>
<gene>
    <name evidence="1" type="ORF">F902_03893</name>
</gene>
<keyword evidence="2" id="KW-1185">Reference proteome</keyword>
<organism evidence="1 2">
    <name type="scientific">Acinetobacter higginsii</name>
    <dbReference type="NCBI Taxonomy" id="70347"/>
    <lineage>
        <taxon>Bacteria</taxon>
        <taxon>Pseudomonadati</taxon>
        <taxon>Pseudomonadota</taxon>
        <taxon>Gammaproteobacteria</taxon>
        <taxon>Moraxellales</taxon>
        <taxon>Moraxellaceae</taxon>
        <taxon>Acinetobacter</taxon>
    </lineage>
</organism>
<dbReference type="EMBL" id="APRN01000042">
    <property type="protein sequence ID" value="ENX53030.1"/>
    <property type="molecule type" value="Genomic_DNA"/>
</dbReference>
<comment type="caution">
    <text evidence="1">The sequence shown here is derived from an EMBL/GenBank/DDBJ whole genome shotgun (WGS) entry which is preliminary data.</text>
</comment>
<dbReference type="HOGENOM" id="CLU_3303225_0_0_6"/>
<accession>N9SPJ6</accession>
<evidence type="ECO:0000313" key="1">
    <source>
        <dbReference type="EMBL" id="ENX53030.1"/>
    </source>
</evidence>
<sequence length="39" mass="4403">MIFKDLNISLFNSINSFAKEHAALDKAAIFLAEPVNYFV</sequence>
<name>N9SPJ6_9GAMM</name>
<dbReference type="Proteomes" id="UP000013084">
    <property type="component" value="Unassembled WGS sequence"/>
</dbReference>
<evidence type="ECO:0000313" key="2">
    <source>
        <dbReference type="Proteomes" id="UP000013084"/>
    </source>
</evidence>
<protein>
    <submittedName>
        <fullName evidence="1">Uncharacterized protein</fullName>
    </submittedName>
</protein>